<dbReference type="Gene3D" id="2.70.70.10">
    <property type="entry name" value="Glucose Permease (Domain IIA)"/>
    <property type="match status" value="1"/>
</dbReference>
<feature type="compositionally biased region" description="Pro residues" evidence="1">
    <location>
        <begin position="262"/>
        <end position="286"/>
    </location>
</feature>
<protein>
    <submittedName>
        <fullName evidence="3">LysM peptidoglycan-binding domain-containing protein</fullName>
    </submittedName>
</protein>
<dbReference type="Proteomes" id="UP000309550">
    <property type="component" value="Unassembled WGS sequence"/>
</dbReference>
<dbReference type="CDD" id="cd00118">
    <property type="entry name" value="LysM"/>
    <property type="match status" value="1"/>
</dbReference>
<gene>
    <name evidence="3" type="ORF">FDT80_04870</name>
</gene>
<dbReference type="Pfam" id="PF01551">
    <property type="entry name" value="Peptidase_M23"/>
    <property type="match status" value="1"/>
</dbReference>
<organism evidence="3 4">
    <name type="scientific">Sulfitobacter sabulilitoris</name>
    <dbReference type="NCBI Taxonomy" id="2562655"/>
    <lineage>
        <taxon>Bacteria</taxon>
        <taxon>Pseudomonadati</taxon>
        <taxon>Pseudomonadota</taxon>
        <taxon>Alphaproteobacteria</taxon>
        <taxon>Rhodobacterales</taxon>
        <taxon>Roseobacteraceae</taxon>
        <taxon>Sulfitobacter</taxon>
    </lineage>
</organism>
<evidence type="ECO:0000256" key="1">
    <source>
        <dbReference type="SAM" id="MobiDB-lite"/>
    </source>
</evidence>
<accession>A0A5S3PKK5</accession>
<evidence type="ECO:0000259" key="2">
    <source>
        <dbReference type="PROSITE" id="PS51782"/>
    </source>
</evidence>
<feature type="region of interest" description="Disordered" evidence="1">
    <location>
        <begin position="155"/>
        <end position="187"/>
    </location>
</feature>
<evidence type="ECO:0000313" key="4">
    <source>
        <dbReference type="Proteomes" id="UP000309550"/>
    </source>
</evidence>
<dbReference type="RefSeq" id="WP_138661084.1">
    <property type="nucleotide sequence ID" value="NZ_VANS01000001.1"/>
</dbReference>
<dbReference type="InterPro" id="IPR036779">
    <property type="entry name" value="LysM_dom_sf"/>
</dbReference>
<dbReference type="CDD" id="cd12797">
    <property type="entry name" value="M23_peptidase"/>
    <property type="match status" value="1"/>
</dbReference>
<dbReference type="PANTHER" id="PTHR21666">
    <property type="entry name" value="PEPTIDASE-RELATED"/>
    <property type="match status" value="1"/>
</dbReference>
<dbReference type="Pfam" id="PF01476">
    <property type="entry name" value="LysM"/>
    <property type="match status" value="2"/>
</dbReference>
<feature type="compositionally biased region" description="Low complexity" evidence="1">
    <location>
        <begin position="164"/>
        <end position="178"/>
    </location>
</feature>
<dbReference type="InterPro" id="IPR050570">
    <property type="entry name" value="Cell_wall_metabolism_enzyme"/>
</dbReference>
<dbReference type="SMART" id="SM00257">
    <property type="entry name" value="LysM"/>
    <property type="match status" value="2"/>
</dbReference>
<dbReference type="AlphaFoldDB" id="A0A5S3PKK5"/>
<dbReference type="SUPFAM" id="SSF54106">
    <property type="entry name" value="LysM domain"/>
    <property type="match status" value="2"/>
</dbReference>
<dbReference type="EMBL" id="VANS01000001">
    <property type="protein sequence ID" value="TMM54913.1"/>
    <property type="molecule type" value="Genomic_DNA"/>
</dbReference>
<dbReference type="InterPro" id="IPR011055">
    <property type="entry name" value="Dup_hybrid_motif"/>
</dbReference>
<reference evidence="3 4" key="1">
    <citation type="submission" date="2019-05" db="EMBL/GenBank/DDBJ databases">
        <title>Sulfitobacter sabulilitoris sp. nov., isolated from a marine sand.</title>
        <authorList>
            <person name="Yoon J.-H."/>
        </authorList>
    </citation>
    <scope>NUCLEOTIDE SEQUENCE [LARGE SCALE GENOMIC DNA]</scope>
    <source>
        <strain evidence="3 4">HSMS-29</strain>
    </source>
</reference>
<feature type="region of interest" description="Disordered" evidence="1">
    <location>
        <begin position="248"/>
        <end position="286"/>
    </location>
</feature>
<sequence length="418" mass="42737">MNHETHPHGSAHAQTRRRGTLPWAGGALMLLGACGQPLDVDLRGLNGGFSTAQASQVRTAERPAPDSRGVITYPNYQVAVARQDDTVNTIAARVGTDAAALARYNGIQSNAPLRKGEVLALPTRVASATAPVPASAANSGGVDISTLAGNAINRSPASPTVQTAALPPASAAPAAAPQAPAPNAPAAAEPIRHRVERGETAYTISRLYQVPVKSLAEWNGLGPEFSIREGQYLLIPVARQAAPRSSAAPSAVVTAPGVGSPTPTPPSATKPLPKNEPPAPVAAPKPAAPVADVGAATTSSASSARMVYPVTGSIVREYAKGKNEGINIQSAPGTPVKAADAGTVAAITQSADGVPIVVVRHDASLLTVYANVTDVSVKKGDRVQRGQALAKLRGGSDSYVHFEVRNGFDSVDPVPYLK</sequence>
<comment type="caution">
    <text evidence="3">The sequence shown here is derived from an EMBL/GenBank/DDBJ whole genome shotgun (WGS) entry which is preliminary data.</text>
</comment>
<feature type="domain" description="LysM" evidence="2">
    <location>
        <begin position="191"/>
        <end position="235"/>
    </location>
</feature>
<dbReference type="InterPro" id="IPR018392">
    <property type="entry name" value="LysM"/>
</dbReference>
<feature type="compositionally biased region" description="Low complexity" evidence="1">
    <location>
        <begin position="248"/>
        <end position="261"/>
    </location>
</feature>
<keyword evidence="4" id="KW-1185">Reference proteome</keyword>
<dbReference type="GO" id="GO:0004222">
    <property type="term" value="F:metalloendopeptidase activity"/>
    <property type="evidence" value="ECO:0007669"/>
    <property type="project" value="TreeGrafter"/>
</dbReference>
<dbReference type="Gene3D" id="3.10.350.10">
    <property type="entry name" value="LysM domain"/>
    <property type="match status" value="2"/>
</dbReference>
<dbReference type="OrthoDB" id="9795421at2"/>
<dbReference type="SUPFAM" id="SSF51261">
    <property type="entry name" value="Duplicated hybrid motif"/>
    <property type="match status" value="1"/>
</dbReference>
<proteinExistence type="predicted"/>
<dbReference type="PANTHER" id="PTHR21666:SF270">
    <property type="entry name" value="MUREIN HYDROLASE ACTIVATOR ENVC"/>
    <property type="match status" value="1"/>
</dbReference>
<name>A0A5S3PKK5_9RHOB</name>
<dbReference type="PROSITE" id="PS51782">
    <property type="entry name" value="LYSM"/>
    <property type="match status" value="1"/>
</dbReference>
<evidence type="ECO:0000313" key="3">
    <source>
        <dbReference type="EMBL" id="TMM54913.1"/>
    </source>
</evidence>
<dbReference type="InterPro" id="IPR016047">
    <property type="entry name" value="M23ase_b-sheet_dom"/>
</dbReference>